<dbReference type="PROSITE" id="PS51266">
    <property type="entry name" value="ZF_CHY"/>
    <property type="match status" value="1"/>
</dbReference>
<dbReference type="PANTHER" id="PTHR28082">
    <property type="entry name" value="ZINC FINGER PROTEIN"/>
    <property type="match status" value="1"/>
</dbReference>
<dbReference type="OrthoDB" id="882119at2"/>
<dbReference type="EMBL" id="PDEP01000012">
    <property type="protein sequence ID" value="PEN05690.1"/>
    <property type="molecule type" value="Genomic_DNA"/>
</dbReference>
<dbReference type="RefSeq" id="WP_098062945.1">
    <property type="nucleotide sequence ID" value="NZ_PDEP01000012.1"/>
</dbReference>
<evidence type="ECO:0000313" key="6">
    <source>
        <dbReference type="Proteomes" id="UP000221024"/>
    </source>
</evidence>
<keyword evidence="3" id="KW-0862">Zinc</keyword>
<evidence type="ECO:0000256" key="3">
    <source>
        <dbReference type="ARBA" id="ARBA00022833"/>
    </source>
</evidence>
<keyword evidence="1" id="KW-0479">Metal-binding</keyword>
<keyword evidence="2" id="KW-0863">Zinc-finger</keyword>
<name>A0A2H3NJM8_9BACT</name>
<dbReference type="SUPFAM" id="SSF161219">
    <property type="entry name" value="CHY zinc finger-like"/>
    <property type="match status" value="1"/>
</dbReference>
<organism evidence="5 6">
    <name type="scientific">Longimonas halophila</name>
    <dbReference type="NCBI Taxonomy" id="1469170"/>
    <lineage>
        <taxon>Bacteria</taxon>
        <taxon>Pseudomonadati</taxon>
        <taxon>Rhodothermota</taxon>
        <taxon>Rhodothermia</taxon>
        <taxon>Rhodothermales</taxon>
        <taxon>Salisaetaceae</taxon>
        <taxon>Longimonas</taxon>
    </lineage>
</organism>
<dbReference type="Pfam" id="PF05495">
    <property type="entry name" value="zf-CHY"/>
    <property type="match status" value="1"/>
</dbReference>
<evidence type="ECO:0000256" key="1">
    <source>
        <dbReference type="ARBA" id="ARBA00022723"/>
    </source>
</evidence>
<dbReference type="GO" id="GO:0008270">
    <property type="term" value="F:zinc ion binding"/>
    <property type="evidence" value="ECO:0007669"/>
    <property type="project" value="UniProtKB-KW"/>
</dbReference>
<evidence type="ECO:0000256" key="2">
    <source>
        <dbReference type="ARBA" id="ARBA00022771"/>
    </source>
</evidence>
<dbReference type="Proteomes" id="UP000221024">
    <property type="component" value="Unassembled WGS sequence"/>
</dbReference>
<protein>
    <recommendedName>
        <fullName evidence="4">CHY-type domain-containing protein</fullName>
    </recommendedName>
</protein>
<gene>
    <name evidence="5" type="ORF">CRI93_12340</name>
</gene>
<comment type="caution">
    <text evidence="5">The sequence shown here is derived from an EMBL/GenBank/DDBJ whole genome shotgun (WGS) entry which is preliminary data.</text>
</comment>
<keyword evidence="6" id="KW-1185">Reference proteome</keyword>
<proteinExistence type="predicted"/>
<evidence type="ECO:0000259" key="4">
    <source>
        <dbReference type="PROSITE" id="PS51266"/>
    </source>
</evidence>
<reference evidence="5 6" key="1">
    <citation type="submission" date="2017-10" db="EMBL/GenBank/DDBJ databases">
        <title>Draft genome of Longimonas halophila.</title>
        <authorList>
            <person name="Goh K.M."/>
            <person name="Shamsir M.S."/>
            <person name="Lim S.W."/>
        </authorList>
    </citation>
    <scope>NUCLEOTIDE SEQUENCE [LARGE SCALE GENOMIC DNA]</scope>
    <source>
        <strain evidence="5 6">KCTC 42399</strain>
    </source>
</reference>
<sequence>MPTNRRTTHPPETDPRFDAPLCGMGVDAETRCAHYATERDVIALRFPCCNVFYPCHACHDAVADHASQQWDAQADLDERAVLCGACRTVLTWRQYLNAEHACPDCGADFNPGCTTHLHLYIRDRTRQAPQ</sequence>
<feature type="domain" description="CHY-type" evidence="4">
    <location>
        <begin position="25"/>
        <end position="107"/>
    </location>
</feature>
<dbReference type="GO" id="GO:0045041">
    <property type="term" value="P:protein import into mitochondrial intermembrane space"/>
    <property type="evidence" value="ECO:0007669"/>
    <property type="project" value="TreeGrafter"/>
</dbReference>
<dbReference type="PANTHER" id="PTHR28082:SF1">
    <property type="entry name" value="HELPER OF TIM PROTEIN 13"/>
    <property type="match status" value="1"/>
</dbReference>
<dbReference type="InterPro" id="IPR037274">
    <property type="entry name" value="Znf_CHY_sf"/>
</dbReference>
<dbReference type="InterPro" id="IPR052604">
    <property type="entry name" value="Mito_Tim_assembly_helper"/>
</dbReference>
<dbReference type="InterPro" id="IPR008913">
    <property type="entry name" value="Znf_CHY"/>
</dbReference>
<accession>A0A2H3NJM8</accession>
<dbReference type="AlphaFoldDB" id="A0A2H3NJM8"/>
<evidence type="ECO:0000313" key="5">
    <source>
        <dbReference type="EMBL" id="PEN05690.1"/>
    </source>
</evidence>